<name>A0A2T4IBM1_9RHOO</name>
<dbReference type="SUPFAM" id="SSF144266">
    <property type="entry name" value="MPN010-like"/>
    <property type="match status" value="1"/>
</dbReference>
<reference evidence="2 3" key="2">
    <citation type="submission" date="2018-04" db="EMBL/GenBank/DDBJ databases">
        <title>Thauera lacus sp. nov., isolated from an saline lake in Inner Mongolia, China.</title>
        <authorList>
            <person name="Liang Q.-Y."/>
        </authorList>
    </citation>
    <scope>NUCLEOTIDE SEQUENCE [LARGE SCALE GENOMIC DNA]</scope>
    <source>
        <strain evidence="2 3">D20</strain>
    </source>
</reference>
<dbReference type="Proteomes" id="UP000241193">
    <property type="component" value="Unassembled WGS sequence"/>
</dbReference>
<evidence type="ECO:0000256" key="1">
    <source>
        <dbReference type="SAM" id="Coils"/>
    </source>
</evidence>
<keyword evidence="3" id="KW-1185">Reference proteome</keyword>
<evidence type="ECO:0000313" key="2">
    <source>
        <dbReference type="EMBL" id="PTD95184.1"/>
    </source>
</evidence>
<dbReference type="AlphaFoldDB" id="A0A2T4IBM1"/>
<feature type="coiled-coil region" evidence="1">
    <location>
        <begin position="19"/>
        <end position="53"/>
    </location>
</feature>
<gene>
    <name evidence="2" type="ORF">C8261_15710</name>
</gene>
<protein>
    <recommendedName>
        <fullName evidence="4">Cell division protein ZapB</fullName>
    </recommendedName>
</protein>
<keyword evidence="1" id="KW-0175">Coiled coil</keyword>
<dbReference type="RefSeq" id="WP_107494715.1">
    <property type="nucleotide sequence ID" value="NZ_PZKC01000017.1"/>
</dbReference>
<proteinExistence type="predicted"/>
<sequence length="64" mass="7324">MEEELSQLESRIEQVVVLHEGVKAENRDLRARLARLEAESRSQGEKLRLATEKLESLLARLPQA</sequence>
<evidence type="ECO:0000313" key="3">
    <source>
        <dbReference type="Proteomes" id="UP000241193"/>
    </source>
</evidence>
<accession>A0A2T4IBM1</accession>
<evidence type="ECO:0008006" key="4">
    <source>
        <dbReference type="Google" id="ProtNLM"/>
    </source>
</evidence>
<organism evidence="2 3">
    <name type="scientific">Pseudothauera lacus</name>
    <dbReference type="NCBI Taxonomy" id="2136175"/>
    <lineage>
        <taxon>Bacteria</taxon>
        <taxon>Pseudomonadati</taxon>
        <taxon>Pseudomonadota</taxon>
        <taxon>Betaproteobacteria</taxon>
        <taxon>Rhodocyclales</taxon>
        <taxon>Zoogloeaceae</taxon>
        <taxon>Pseudothauera</taxon>
    </lineage>
</organism>
<dbReference type="EMBL" id="PZKC01000017">
    <property type="protein sequence ID" value="PTD95184.1"/>
    <property type="molecule type" value="Genomic_DNA"/>
</dbReference>
<reference evidence="2 3" key="1">
    <citation type="submission" date="2018-03" db="EMBL/GenBank/DDBJ databases">
        <authorList>
            <person name="Keele B.F."/>
        </authorList>
    </citation>
    <scope>NUCLEOTIDE SEQUENCE [LARGE SCALE GENOMIC DNA]</scope>
    <source>
        <strain evidence="2 3">D20</strain>
    </source>
</reference>
<comment type="caution">
    <text evidence="2">The sequence shown here is derived from an EMBL/GenBank/DDBJ whole genome shotgun (WGS) entry which is preliminary data.</text>
</comment>